<dbReference type="Pfam" id="PF00027">
    <property type="entry name" value="cNMP_binding"/>
    <property type="match status" value="1"/>
</dbReference>
<reference evidence="6 7" key="1">
    <citation type="submission" date="2024-09" db="EMBL/GenBank/DDBJ databases">
        <authorList>
            <person name="Sun Q."/>
            <person name="Mori K."/>
        </authorList>
    </citation>
    <scope>NUCLEOTIDE SEQUENCE [LARGE SCALE GENOMIC DNA]</scope>
    <source>
        <strain evidence="6 7">CECT 8622</strain>
    </source>
</reference>
<keyword evidence="2" id="KW-0238">DNA-binding</keyword>
<keyword evidence="3" id="KW-0804">Transcription</keyword>
<dbReference type="InterPro" id="IPR012318">
    <property type="entry name" value="HTH_CRP"/>
</dbReference>
<dbReference type="InterPro" id="IPR036390">
    <property type="entry name" value="WH_DNA-bd_sf"/>
</dbReference>
<evidence type="ECO:0000256" key="3">
    <source>
        <dbReference type="ARBA" id="ARBA00023163"/>
    </source>
</evidence>
<dbReference type="PANTHER" id="PTHR24567:SF28">
    <property type="entry name" value="LISTERIOLYSIN REGULATORY PROTEIN"/>
    <property type="match status" value="1"/>
</dbReference>
<dbReference type="SUPFAM" id="SSF46785">
    <property type="entry name" value="Winged helix' DNA-binding domain"/>
    <property type="match status" value="1"/>
</dbReference>
<dbReference type="Pfam" id="PF13545">
    <property type="entry name" value="HTH_Crp_2"/>
    <property type="match status" value="1"/>
</dbReference>
<name>A0ABV5FAR3_9FLAO</name>
<keyword evidence="1" id="KW-0805">Transcription regulation</keyword>
<dbReference type="PROSITE" id="PS50042">
    <property type="entry name" value="CNMP_BINDING_3"/>
    <property type="match status" value="1"/>
</dbReference>
<proteinExistence type="predicted"/>
<feature type="domain" description="HTH crp-type" evidence="5">
    <location>
        <begin position="130"/>
        <end position="195"/>
    </location>
</feature>
<evidence type="ECO:0000256" key="1">
    <source>
        <dbReference type="ARBA" id="ARBA00023015"/>
    </source>
</evidence>
<dbReference type="InterPro" id="IPR000595">
    <property type="entry name" value="cNMP-bd_dom"/>
</dbReference>
<dbReference type="PANTHER" id="PTHR24567">
    <property type="entry name" value="CRP FAMILY TRANSCRIPTIONAL REGULATORY PROTEIN"/>
    <property type="match status" value="1"/>
</dbReference>
<evidence type="ECO:0000259" key="5">
    <source>
        <dbReference type="PROSITE" id="PS51063"/>
    </source>
</evidence>
<feature type="domain" description="Cyclic nucleotide-binding" evidence="4">
    <location>
        <begin position="15"/>
        <end position="116"/>
    </location>
</feature>
<dbReference type="SMART" id="SM00100">
    <property type="entry name" value="cNMP"/>
    <property type="match status" value="1"/>
</dbReference>
<dbReference type="EMBL" id="JBHMFC010000022">
    <property type="protein sequence ID" value="MFB9056545.1"/>
    <property type="molecule type" value="Genomic_DNA"/>
</dbReference>
<dbReference type="Gene3D" id="2.60.120.10">
    <property type="entry name" value="Jelly Rolls"/>
    <property type="match status" value="1"/>
</dbReference>
<evidence type="ECO:0000259" key="4">
    <source>
        <dbReference type="PROSITE" id="PS50042"/>
    </source>
</evidence>
<evidence type="ECO:0000313" key="6">
    <source>
        <dbReference type="EMBL" id="MFB9056545.1"/>
    </source>
</evidence>
<dbReference type="InterPro" id="IPR050397">
    <property type="entry name" value="Env_Response_Regulators"/>
</dbReference>
<evidence type="ECO:0000256" key="2">
    <source>
        <dbReference type="ARBA" id="ARBA00023125"/>
    </source>
</evidence>
<dbReference type="CDD" id="cd00038">
    <property type="entry name" value="CAP_ED"/>
    <property type="match status" value="1"/>
</dbReference>
<sequence length="195" mass="22591">MIPNTIIESYPVILKSYQKGTTIFSEGETALFYFQIKTGTVKMFNHTEEGKEFVQGFFKNDMSFGEPPLFCDSAYPASAFCLTDCSIYKLSKLSFFQLLEEHPKIHLKFTKLVCKRMVYKAKIMKELSIYPPEHRILTLLNHLKETAKSNTLYEVNLTRQQISDLTGLRVETVIRAIKKLEGLKKLSIKERKVYL</sequence>
<dbReference type="SUPFAM" id="SSF51206">
    <property type="entry name" value="cAMP-binding domain-like"/>
    <property type="match status" value="1"/>
</dbReference>
<gene>
    <name evidence="6" type="ORF">ACFFU9_07275</name>
</gene>
<keyword evidence="7" id="KW-1185">Reference proteome</keyword>
<protein>
    <submittedName>
        <fullName evidence="6">Crp/Fnr family transcriptional regulator</fullName>
    </submittedName>
</protein>
<organism evidence="6 7">
    <name type="scientific">Mariniflexile ostreae</name>
    <dbReference type="NCBI Taxonomy" id="1520892"/>
    <lineage>
        <taxon>Bacteria</taxon>
        <taxon>Pseudomonadati</taxon>
        <taxon>Bacteroidota</taxon>
        <taxon>Flavobacteriia</taxon>
        <taxon>Flavobacteriales</taxon>
        <taxon>Flavobacteriaceae</taxon>
        <taxon>Mariniflexile</taxon>
    </lineage>
</organism>
<dbReference type="RefSeq" id="WP_379860735.1">
    <property type="nucleotide sequence ID" value="NZ_JBHMFC010000022.1"/>
</dbReference>
<evidence type="ECO:0000313" key="7">
    <source>
        <dbReference type="Proteomes" id="UP001589585"/>
    </source>
</evidence>
<dbReference type="InterPro" id="IPR018490">
    <property type="entry name" value="cNMP-bd_dom_sf"/>
</dbReference>
<dbReference type="Proteomes" id="UP001589585">
    <property type="component" value="Unassembled WGS sequence"/>
</dbReference>
<dbReference type="PROSITE" id="PS51063">
    <property type="entry name" value="HTH_CRP_2"/>
    <property type="match status" value="1"/>
</dbReference>
<dbReference type="InterPro" id="IPR014710">
    <property type="entry name" value="RmlC-like_jellyroll"/>
</dbReference>
<comment type="caution">
    <text evidence="6">The sequence shown here is derived from an EMBL/GenBank/DDBJ whole genome shotgun (WGS) entry which is preliminary data.</text>
</comment>
<accession>A0ABV5FAR3</accession>